<dbReference type="EMBL" id="AM920435">
    <property type="protein sequence ID" value="CAP86820.1"/>
    <property type="molecule type" value="Genomic_DNA"/>
</dbReference>
<feature type="compositionally biased region" description="Basic and acidic residues" evidence="1">
    <location>
        <begin position="126"/>
        <end position="158"/>
    </location>
</feature>
<dbReference type="BioCyc" id="PCHR:PC20G14910-MONOMER"/>
<gene>
    <name evidence="2" type="ORF">Pc20g14910</name>
    <name evidence="2" type="ORF">PCH_Pc20g14910</name>
</gene>
<proteinExistence type="predicted"/>
<dbReference type="OMA" id="EEARMVY"/>
<dbReference type="VEuPathDB" id="FungiDB:PCH_Pc20g14910"/>
<dbReference type="OrthoDB" id="4357111at2759"/>
<feature type="compositionally biased region" description="Acidic residues" evidence="1">
    <location>
        <begin position="208"/>
        <end position="219"/>
    </location>
</feature>
<evidence type="ECO:0000256" key="1">
    <source>
        <dbReference type="SAM" id="MobiDB-lite"/>
    </source>
</evidence>
<dbReference type="AlphaFoldDB" id="B6HDU8"/>
<feature type="compositionally biased region" description="Basic and acidic residues" evidence="1">
    <location>
        <begin position="165"/>
        <end position="178"/>
    </location>
</feature>
<name>B6HDU8_PENRW</name>
<organism evidence="2 3">
    <name type="scientific">Penicillium rubens (strain ATCC 28089 / DSM 1075 / NRRL 1951 / Wisconsin 54-1255)</name>
    <name type="common">Penicillium chrysogenum</name>
    <dbReference type="NCBI Taxonomy" id="500485"/>
    <lineage>
        <taxon>Eukaryota</taxon>
        <taxon>Fungi</taxon>
        <taxon>Dikarya</taxon>
        <taxon>Ascomycota</taxon>
        <taxon>Pezizomycotina</taxon>
        <taxon>Eurotiomycetes</taxon>
        <taxon>Eurotiomycetidae</taxon>
        <taxon>Eurotiales</taxon>
        <taxon>Aspergillaceae</taxon>
        <taxon>Penicillium</taxon>
        <taxon>Penicillium chrysogenum species complex</taxon>
    </lineage>
</organism>
<sequence length="442" mass="52163">MDDPSIPEVLLERFGQSYGHIKNIHAALRKMEGASITDETMERLSISVSKMEMETGSPSPYFTPSAQQMPDPLQEKLEDDPFANQEWNWGPPASRWPPYFFLMQAFLYYQTSMKWLNRYLPEDQEDGKSPEKSEEETSKENMRQEENDEKELNGKQEGNESPDGSEEHMSQEDMREKENDENELNGQQEGPGSPEWSEEHMCGHEETSEWDSDEESEKESEEHLKQRRKRRAELRRLYEERQRKIYEAEEARMVYEWNVYHYPGTYSYKPLENHHDFDIIRTGHRNNPLQCHQWVVALVDVSDENRPSITELVVLANRMLKAMNLQKRRLSTSQNDNNQFHHLFPNQTTIVTFDKYNRARVLSGYYDGGLKVHFTEPLDFDERTRYVFQGSLFERDWVSDPYYAEMMRRLAAWTWPKAQMNTAQTFTLPIISEGIGNGDHEL</sequence>
<accession>B6HDU8</accession>
<evidence type="ECO:0000313" key="3">
    <source>
        <dbReference type="Proteomes" id="UP000000724"/>
    </source>
</evidence>
<keyword evidence="3" id="KW-1185">Reference proteome</keyword>
<feature type="region of interest" description="Disordered" evidence="1">
    <location>
        <begin position="122"/>
        <end position="225"/>
    </location>
</feature>
<protein>
    <submittedName>
        <fullName evidence="2">Pc20g14910 protein</fullName>
    </submittedName>
</protein>
<reference evidence="2 3" key="1">
    <citation type="journal article" date="2008" name="Nat. Biotechnol.">
        <title>Genome sequencing and analysis of the filamentous fungus Penicillium chrysogenum.</title>
        <authorList>
            <person name="van den Berg M.A."/>
            <person name="Albang R."/>
            <person name="Albermann K."/>
            <person name="Badger J.H."/>
            <person name="Daran J.-M."/>
            <person name="Driessen A.J.M."/>
            <person name="Garcia-Estrada C."/>
            <person name="Fedorova N.D."/>
            <person name="Harris D.M."/>
            <person name="Heijne W.H.M."/>
            <person name="Joardar V.S."/>
            <person name="Kiel J.A.K.W."/>
            <person name="Kovalchuk A."/>
            <person name="Martin J.F."/>
            <person name="Nierman W.C."/>
            <person name="Nijland J.G."/>
            <person name="Pronk J.T."/>
            <person name="Roubos J.A."/>
            <person name="van der Klei I.J."/>
            <person name="van Peij N.N.M.E."/>
            <person name="Veenhuis M."/>
            <person name="von Doehren H."/>
            <person name="Wagner C."/>
            <person name="Wortman J.R."/>
            <person name="Bovenberg R.A.L."/>
        </authorList>
    </citation>
    <scope>NUCLEOTIDE SEQUENCE [LARGE SCALE GENOMIC DNA]</scope>
    <source>
        <strain evidence="3">ATCC 28089 / DSM 1075 / NRRL 1951 / Wisconsin 54-1255</strain>
    </source>
</reference>
<feature type="compositionally biased region" description="Basic and acidic residues" evidence="1">
    <location>
        <begin position="197"/>
        <end position="207"/>
    </location>
</feature>
<dbReference type="HOGENOM" id="CLU_619789_0_0_1"/>
<evidence type="ECO:0000313" key="2">
    <source>
        <dbReference type="EMBL" id="CAP86820.1"/>
    </source>
</evidence>
<dbReference type="Proteomes" id="UP000000724">
    <property type="component" value="Contig Pc00c20"/>
</dbReference>